<dbReference type="AlphaFoldDB" id="A0A1A8BIE5"/>
<dbReference type="Gene3D" id="2.60.120.40">
    <property type="match status" value="1"/>
</dbReference>
<name>A0A1A8BIE5_NOTKA</name>
<keyword evidence="6" id="KW-1133">Transmembrane helix</keyword>
<accession>A0A1A8BIE5</accession>
<sequence>MSEVRAGAPPQVFVVDSQASYISMPTGKKQKWVIDGQKCLLLLLGLIVLGLFIEGFLIYKVYEKTERLSEYHCPPLCHNLSSQSKQESSRQVGSKESNEIPAIPTSEQQRPFAHLLVSSNQTGLGNVVQWADVGEAKIQKMKYERGRLIVEQGGYYYLYSKVELNAGKECEVIFHRVMKETNAYGEPIELMKSKSNRCWRNKPHKSDDSEGEDLRNSFLAGIHRLEEEDNIFFVVDKIEKLNLGPYESFMGAFLVSQ</sequence>
<dbReference type="SUPFAM" id="SSF49842">
    <property type="entry name" value="TNF-like"/>
    <property type="match status" value="1"/>
</dbReference>
<proteinExistence type="inferred from homology"/>
<organism evidence="8">
    <name type="scientific">Nothobranchius kadleci</name>
    <name type="common">African annual killifish</name>
    <dbReference type="NCBI Taxonomy" id="1051664"/>
    <lineage>
        <taxon>Eukaryota</taxon>
        <taxon>Metazoa</taxon>
        <taxon>Chordata</taxon>
        <taxon>Craniata</taxon>
        <taxon>Vertebrata</taxon>
        <taxon>Euteleostomi</taxon>
        <taxon>Actinopterygii</taxon>
        <taxon>Neopterygii</taxon>
        <taxon>Teleostei</taxon>
        <taxon>Neoteleostei</taxon>
        <taxon>Acanthomorphata</taxon>
        <taxon>Ovalentaria</taxon>
        <taxon>Atherinomorphae</taxon>
        <taxon>Cyprinodontiformes</taxon>
        <taxon>Nothobranchiidae</taxon>
        <taxon>Nothobranchius</taxon>
    </lineage>
</organism>
<evidence type="ECO:0000313" key="8">
    <source>
        <dbReference type="EMBL" id="SBP66406.1"/>
    </source>
</evidence>
<feature type="domain" description="THD" evidence="7">
    <location>
        <begin position="111"/>
        <end position="255"/>
    </location>
</feature>
<comment type="subcellular location">
    <subcellularLocation>
        <location evidence="1">Membrane</location>
    </subcellularLocation>
</comment>
<dbReference type="GO" id="GO:0006955">
    <property type="term" value="P:immune response"/>
    <property type="evidence" value="ECO:0007669"/>
    <property type="project" value="InterPro"/>
</dbReference>
<evidence type="ECO:0000256" key="6">
    <source>
        <dbReference type="SAM" id="Phobius"/>
    </source>
</evidence>
<dbReference type="GO" id="GO:0005125">
    <property type="term" value="F:cytokine activity"/>
    <property type="evidence" value="ECO:0007669"/>
    <property type="project" value="UniProtKB-KW"/>
</dbReference>
<protein>
    <submittedName>
        <fullName evidence="8">Light, Uncharacterized protein</fullName>
    </submittedName>
</protein>
<evidence type="ECO:0000256" key="1">
    <source>
        <dbReference type="ARBA" id="ARBA00004370"/>
    </source>
</evidence>
<feature type="compositionally biased region" description="Polar residues" evidence="5">
    <location>
        <begin position="81"/>
        <end position="95"/>
    </location>
</feature>
<comment type="similarity">
    <text evidence="2">Belongs to the tumor necrosis factor family.</text>
</comment>
<feature type="region of interest" description="Disordered" evidence="5">
    <location>
        <begin position="81"/>
        <end position="103"/>
    </location>
</feature>
<evidence type="ECO:0000256" key="3">
    <source>
        <dbReference type="ARBA" id="ARBA00022514"/>
    </source>
</evidence>
<keyword evidence="3" id="KW-0202">Cytokine</keyword>
<feature type="transmembrane region" description="Helical" evidence="6">
    <location>
        <begin position="39"/>
        <end position="59"/>
    </location>
</feature>
<dbReference type="Pfam" id="PF00229">
    <property type="entry name" value="TNF"/>
    <property type="match status" value="1"/>
</dbReference>
<keyword evidence="4 6" id="KW-0472">Membrane</keyword>
<keyword evidence="6" id="KW-0812">Transmembrane</keyword>
<dbReference type="GO" id="GO:0005164">
    <property type="term" value="F:tumor necrosis factor receptor binding"/>
    <property type="evidence" value="ECO:0007669"/>
    <property type="project" value="InterPro"/>
</dbReference>
<dbReference type="PANTHER" id="PTHR11471:SF56">
    <property type="entry name" value="TUMOR NECROSIS FACTOR LIGAND SUPERFAMILY MEMBER 14-LIKE"/>
    <property type="match status" value="1"/>
</dbReference>
<dbReference type="EMBL" id="HADZ01002465">
    <property type="protein sequence ID" value="SBP66406.1"/>
    <property type="molecule type" value="Transcribed_RNA"/>
</dbReference>
<evidence type="ECO:0000256" key="5">
    <source>
        <dbReference type="SAM" id="MobiDB-lite"/>
    </source>
</evidence>
<dbReference type="PANTHER" id="PTHR11471">
    <property type="entry name" value="TUMOR NECROSIS FACTOR FAMILY MEMBER"/>
    <property type="match status" value="1"/>
</dbReference>
<dbReference type="GO" id="GO:0016020">
    <property type="term" value="C:membrane"/>
    <property type="evidence" value="ECO:0007669"/>
    <property type="project" value="UniProtKB-SubCell"/>
</dbReference>
<dbReference type="InterPro" id="IPR006052">
    <property type="entry name" value="TNF_dom"/>
</dbReference>
<reference evidence="8" key="1">
    <citation type="submission" date="2016-05" db="EMBL/GenBank/DDBJ databases">
        <authorList>
            <person name="Lavstsen T."/>
            <person name="Jespersen J.S."/>
        </authorList>
    </citation>
    <scope>NUCLEOTIDE SEQUENCE</scope>
    <source>
        <tissue evidence="8">Brain</tissue>
    </source>
</reference>
<reference evidence="8" key="2">
    <citation type="submission" date="2016-06" db="EMBL/GenBank/DDBJ databases">
        <title>The genome of a short-lived fish provides insights into sex chromosome evolution and the genetic control of aging.</title>
        <authorList>
            <person name="Reichwald K."/>
            <person name="Felder M."/>
            <person name="Petzold A."/>
            <person name="Koch P."/>
            <person name="Groth M."/>
            <person name="Platzer M."/>
        </authorList>
    </citation>
    <scope>NUCLEOTIDE SEQUENCE</scope>
    <source>
        <tissue evidence="8">Brain</tissue>
    </source>
</reference>
<evidence type="ECO:0000256" key="2">
    <source>
        <dbReference type="ARBA" id="ARBA00008670"/>
    </source>
</evidence>
<dbReference type="PROSITE" id="PS50049">
    <property type="entry name" value="THD_2"/>
    <property type="match status" value="1"/>
</dbReference>
<gene>
    <name evidence="8" type="primary">TNFSF14</name>
</gene>
<dbReference type="SMART" id="SM00207">
    <property type="entry name" value="TNF"/>
    <property type="match status" value="1"/>
</dbReference>
<evidence type="ECO:0000256" key="4">
    <source>
        <dbReference type="ARBA" id="ARBA00023136"/>
    </source>
</evidence>
<evidence type="ECO:0000259" key="7">
    <source>
        <dbReference type="PROSITE" id="PS50049"/>
    </source>
</evidence>
<dbReference type="GO" id="GO:0005615">
    <property type="term" value="C:extracellular space"/>
    <property type="evidence" value="ECO:0007669"/>
    <property type="project" value="UniProtKB-KW"/>
</dbReference>
<dbReference type="InterPro" id="IPR008983">
    <property type="entry name" value="Tumour_necrosis_fac-like_dom"/>
</dbReference>